<dbReference type="PANTHER" id="PTHR46558:SF11">
    <property type="entry name" value="HTH-TYPE TRANSCRIPTIONAL REGULATOR XRE"/>
    <property type="match status" value="1"/>
</dbReference>
<dbReference type="Pfam" id="PF01381">
    <property type="entry name" value="HTH_3"/>
    <property type="match status" value="1"/>
</dbReference>
<name>A0A9X7M0R5_BACCE</name>
<organism evidence="3 4">
    <name type="scientific">Bacillus cereus</name>
    <dbReference type="NCBI Taxonomy" id="1396"/>
    <lineage>
        <taxon>Bacteria</taxon>
        <taxon>Bacillati</taxon>
        <taxon>Bacillota</taxon>
        <taxon>Bacilli</taxon>
        <taxon>Bacillales</taxon>
        <taxon>Bacillaceae</taxon>
        <taxon>Bacillus</taxon>
        <taxon>Bacillus cereus group</taxon>
    </lineage>
</organism>
<dbReference type="Gene3D" id="1.10.260.40">
    <property type="entry name" value="lambda repressor-like DNA-binding domains"/>
    <property type="match status" value="1"/>
</dbReference>
<sequence>MNPNVFGQNIKKLRTMRGLSRYELADDLNISYRTISSWEVGEKMPRIHTIHKLAEYFNVSESYLLHQVISDEELFQRVEGEEDPVHRLARLLYDKYMSVPEEYRPKIERELLRYANFLKLEAEEEHKKE</sequence>
<dbReference type="SUPFAM" id="SSF47413">
    <property type="entry name" value="lambda repressor-like DNA-binding domains"/>
    <property type="match status" value="1"/>
</dbReference>
<evidence type="ECO:0000256" key="1">
    <source>
        <dbReference type="ARBA" id="ARBA00023125"/>
    </source>
</evidence>
<keyword evidence="1" id="KW-0238">DNA-binding</keyword>
<dbReference type="SMART" id="SM00530">
    <property type="entry name" value="HTH_XRE"/>
    <property type="match status" value="1"/>
</dbReference>
<evidence type="ECO:0000259" key="2">
    <source>
        <dbReference type="PROSITE" id="PS50943"/>
    </source>
</evidence>
<dbReference type="RefSeq" id="WP_208742630.1">
    <property type="nucleotide sequence ID" value="NZ_CP031778.1"/>
</dbReference>
<dbReference type="EMBL" id="CP031778">
    <property type="protein sequence ID" value="QDZ76625.1"/>
    <property type="molecule type" value="Genomic_DNA"/>
</dbReference>
<protein>
    <submittedName>
        <fullName evidence="3">XRE family transcriptional regulator</fullName>
    </submittedName>
</protein>
<feature type="domain" description="HTH cro/C1-type" evidence="2">
    <location>
        <begin position="10"/>
        <end position="64"/>
    </location>
</feature>
<dbReference type="Proteomes" id="UP000321735">
    <property type="component" value="Chromosome"/>
</dbReference>
<dbReference type="InterPro" id="IPR001387">
    <property type="entry name" value="Cro/C1-type_HTH"/>
</dbReference>
<proteinExistence type="predicted"/>
<accession>A0A9X7M0R5</accession>
<dbReference type="PANTHER" id="PTHR46558">
    <property type="entry name" value="TRACRIPTIONAL REGULATORY PROTEIN-RELATED-RELATED"/>
    <property type="match status" value="1"/>
</dbReference>
<evidence type="ECO:0000313" key="3">
    <source>
        <dbReference type="EMBL" id="QDZ76625.1"/>
    </source>
</evidence>
<reference evidence="3 4" key="1">
    <citation type="journal article" date="2019" name="Ecotoxicol. Environ. Saf.">
        <title>Microbial characterization of heavy metal resistant bacterial strains isolated from an electroplating wastewater treatment plant.</title>
        <authorList>
            <person name="Cai X."/>
            <person name="Zheng X."/>
            <person name="Zhang D."/>
            <person name="Iqbal W."/>
            <person name="Liu C."/>
            <person name="Yang B."/>
            <person name="Zhao X."/>
            <person name="Lu X."/>
            <person name="Mao Y."/>
        </authorList>
    </citation>
    <scope>NUCLEOTIDE SEQUENCE [LARGE SCALE GENOMIC DNA]</scope>
    <source>
        <strain evidence="3 4">Co1-1</strain>
    </source>
</reference>
<dbReference type="CDD" id="cd00093">
    <property type="entry name" value="HTH_XRE"/>
    <property type="match status" value="1"/>
</dbReference>
<dbReference type="InterPro" id="IPR010982">
    <property type="entry name" value="Lambda_DNA-bd_dom_sf"/>
</dbReference>
<dbReference type="AlphaFoldDB" id="A0A9X7M0R5"/>
<dbReference type="GO" id="GO:0003677">
    <property type="term" value="F:DNA binding"/>
    <property type="evidence" value="ECO:0007669"/>
    <property type="project" value="UniProtKB-KW"/>
</dbReference>
<evidence type="ECO:0000313" key="4">
    <source>
        <dbReference type="Proteomes" id="UP000321735"/>
    </source>
</evidence>
<dbReference type="PROSITE" id="PS50943">
    <property type="entry name" value="HTH_CROC1"/>
    <property type="match status" value="1"/>
</dbReference>
<gene>
    <name evidence="3" type="ORF">D0437_27680</name>
</gene>